<name>A0A1A7YNM4_9TELE</name>
<organism evidence="2">
    <name type="scientific">Iconisemion striatum</name>
    <dbReference type="NCBI Taxonomy" id="60296"/>
    <lineage>
        <taxon>Eukaryota</taxon>
        <taxon>Metazoa</taxon>
        <taxon>Chordata</taxon>
        <taxon>Craniata</taxon>
        <taxon>Vertebrata</taxon>
        <taxon>Euteleostomi</taxon>
        <taxon>Actinopterygii</taxon>
        <taxon>Neopterygii</taxon>
        <taxon>Teleostei</taxon>
        <taxon>Neoteleostei</taxon>
        <taxon>Acanthomorphata</taxon>
        <taxon>Ovalentaria</taxon>
        <taxon>Atherinomorphae</taxon>
        <taxon>Cyprinodontiformes</taxon>
        <taxon>Nothobranchiidae</taxon>
        <taxon>Iconisemion</taxon>
    </lineage>
</organism>
<feature type="non-terminal residue" evidence="2">
    <location>
        <position position="73"/>
    </location>
</feature>
<keyword evidence="1" id="KW-0472">Membrane</keyword>
<keyword evidence="1" id="KW-0812">Transmembrane</keyword>
<evidence type="ECO:0000313" key="2">
    <source>
        <dbReference type="EMBL" id="SBP32242.1"/>
    </source>
</evidence>
<reference evidence="2" key="1">
    <citation type="submission" date="2016-05" db="EMBL/GenBank/DDBJ databases">
        <authorList>
            <person name="Lavstsen T."/>
            <person name="Jespersen J.S."/>
        </authorList>
    </citation>
    <scope>NUCLEOTIDE SEQUENCE</scope>
    <source>
        <tissue evidence="2">Brain</tissue>
    </source>
</reference>
<feature type="non-terminal residue" evidence="2">
    <location>
        <position position="1"/>
    </location>
</feature>
<keyword evidence="1" id="KW-1133">Transmembrane helix</keyword>
<accession>A0A1A7YNM4</accession>
<proteinExistence type="predicted"/>
<gene>
    <name evidence="2" type="primary">CR392001.1</name>
</gene>
<evidence type="ECO:0000256" key="1">
    <source>
        <dbReference type="SAM" id="Phobius"/>
    </source>
</evidence>
<reference evidence="2" key="2">
    <citation type="submission" date="2016-06" db="EMBL/GenBank/DDBJ databases">
        <title>The genome of a short-lived fish provides insights into sex chromosome evolution and the genetic control of aging.</title>
        <authorList>
            <person name="Reichwald K."/>
            <person name="Felder M."/>
            <person name="Petzold A."/>
            <person name="Koch P."/>
            <person name="Groth M."/>
            <person name="Platzer M."/>
        </authorList>
    </citation>
    <scope>NUCLEOTIDE SEQUENCE</scope>
    <source>
        <tissue evidence="2">Brain</tissue>
    </source>
</reference>
<dbReference type="AlphaFoldDB" id="A0A1A7YNM4"/>
<dbReference type="EMBL" id="HADX01010010">
    <property type="protein sequence ID" value="SBP32242.1"/>
    <property type="molecule type" value="Transcribed_RNA"/>
</dbReference>
<protein>
    <submittedName>
        <fullName evidence="2">Uncharacterized protein</fullName>
    </submittedName>
</protein>
<feature type="transmembrane region" description="Helical" evidence="1">
    <location>
        <begin position="51"/>
        <end position="72"/>
    </location>
</feature>
<sequence length="73" mass="8321">GVQVESELTSHPEHGLFKPLPSIRTRTSHNKNSFFSSALGFLNTKQPLQPYRSAIVTLCFLCLLFIIFFEYVC</sequence>